<dbReference type="HAMAP" id="MF_01201">
    <property type="entry name" value="Ala_racemase"/>
    <property type="match status" value="1"/>
</dbReference>
<gene>
    <name evidence="11" type="ORF">LI90_3688</name>
</gene>
<dbReference type="InterPro" id="IPR020622">
    <property type="entry name" value="Ala_racemase_pyridoxalP-BS"/>
</dbReference>
<dbReference type="GO" id="GO:0009252">
    <property type="term" value="P:peptidoglycan biosynthetic process"/>
    <property type="evidence" value="ECO:0007669"/>
    <property type="project" value="TreeGrafter"/>
</dbReference>
<dbReference type="RefSeq" id="WP_066889783.1">
    <property type="nucleotide sequence ID" value="NZ_LAXD01000001.1"/>
</dbReference>
<dbReference type="PRINTS" id="PR00992">
    <property type="entry name" value="ALARACEMASE"/>
</dbReference>
<dbReference type="Pfam" id="PF01168">
    <property type="entry name" value="Ala_racemase_N"/>
    <property type="match status" value="1"/>
</dbReference>
<dbReference type="EMBL" id="LAXD01000001">
    <property type="protein sequence ID" value="KWX02645.1"/>
    <property type="molecule type" value="Genomic_DNA"/>
</dbReference>
<dbReference type="STRING" id="1469144.LI90_3688"/>
<dbReference type="InterPro" id="IPR000821">
    <property type="entry name" value="Ala_racemase"/>
</dbReference>
<feature type="active site" description="Proton acceptor; specific for L-alanine" evidence="7">
    <location>
        <position position="273"/>
    </location>
</feature>
<dbReference type="Pfam" id="PF00842">
    <property type="entry name" value="Ala_racemase_C"/>
    <property type="match status" value="1"/>
</dbReference>
<dbReference type="InterPro" id="IPR009006">
    <property type="entry name" value="Ala_racemase/Decarboxylase_C"/>
</dbReference>
<dbReference type="PROSITE" id="PS00395">
    <property type="entry name" value="ALANINE_RACEMASE"/>
    <property type="match status" value="1"/>
</dbReference>
<dbReference type="EC" id="5.1.1.1" evidence="3 7"/>
<evidence type="ECO:0000313" key="12">
    <source>
        <dbReference type="Proteomes" id="UP000070188"/>
    </source>
</evidence>
<proteinExistence type="inferred from homology"/>
<dbReference type="GO" id="GO:0030170">
    <property type="term" value="F:pyridoxal phosphate binding"/>
    <property type="evidence" value="ECO:0007669"/>
    <property type="project" value="UniProtKB-UniRule"/>
</dbReference>
<comment type="catalytic activity">
    <reaction evidence="1 7">
        <text>L-alanine = D-alanine</text>
        <dbReference type="Rhea" id="RHEA:20249"/>
        <dbReference type="ChEBI" id="CHEBI:57416"/>
        <dbReference type="ChEBI" id="CHEBI:57972"/>
        <dbReference type="EC" id="5.1.1.1"/>
    </reaction>
</comment>
<evidence type="ECO:0000256" key="5">
    <source>
        <dbReference type="ARBA" id="ARBA00023235"/>
    </source>
</evidence>
<dbReference type="Gene3D" id="2.40.37.10">
    <property type="entry name" value="Lyase, Ornithine Decarboxylase, Chain A, domain 1"/>
    <property type="match status" value="1"/>
</dbReference>
<dbReference type="SUPFAM" id="SSF51419">
    <property type="entry name" value="PLP-binding barrel"/>
    <property type="match status" value="1"/>
</dbReference>
<name>A0A132MXK9_9ACTN</name>
<dbReference type="InterPro" id="IPR001608">
    <property type="entry name" value="Ala_racemase_N"/>
</dbReference>
<comment type="similarity">
    <text evidence="7">Belongs to the alanine racemase family.</text>
</comment>
<feature type="binding site" evidence="7 9">
    <location>
        <position position="321"/>
    </location>
    <ligand>
        <name>substrate</name>
    </ligand>
</feature>
<evidence type="ECO:0000256" key="4">
    <source>
        <dbReference type="ARBA" id="ARBA00022898"/>
    </source>
</evidence>
<dbReference type="Proteomes" id="UP000070188">
    <property type="component" value="Unassembled WGS sequence"/>
</dbReference>
<dbReference type="SUPFAM" id="SSF50621">
    <property type="entry name" value="Alanine racemase C-terminal domain-like"/>
    <property type="match status" value="1"/>
</dbReference>
<dbReference type="InterPro" id="IPR029066">
    <property type="entry name" value="PLP-binding_barrel"/>
</dbReference>
<sequence>MANSEPTRGRAEARIDLTAIRENTARMRERAPSAALMAVVKADGYGHGMVPAARAALAGGATWLGTAFISEGLRLRQAGITARILSWLAVPGDDWAAAIQAAIDLSANAVWAIEEIAAAAAQAGVPARVHLKIDSGLGRAGTTPQEWPRVVDAALKAQADGLLQVVGLWSHFACADEPGHPSITRQLATFREAVEYAERAGVRPEVRHIANSPATLTLPEAHLDLIRAGITIYGLSPAPELGTARELGLRPAMTLAARLALVKRVPPGHGVSYGHRYVTDRNTTLALVPVGYADGVPRAAGDRCEVLLAGQRRAIRGRVAMDQFVVELGDDDAACGEEVLLFGPGDFGEPTADDWARALDTIAYEIVTRVGPRVPRVYLGAPQAEQASGIEVSR</sequence>
<accession>A0A132MXK9</accession>
<protein>
    <recommendedName>
        <fullName evidence="6 7">Alanine racemase</fullName>
        <ecNumber evidence="3 7">5.1.1.1</ecNumber>
    </recommendedName>
</protein>
<dbReference type="GO" id="GO:0005829">
    <property type="term" value="C:cytosol"/>
    <property type="evidence" value="ECO:0007669"/>
    <property type="project" value="TreeGrafter"/>
</dbReference>
<comment type="function">
    <text evidence="7">Catalyzes the interconversion of L-alanine and D-alanine. May also act on other amino acids.</text>
</comment>
<comment type="pathway">
    <text evidence="7">Amino-acid biosynthesis; D-alanine biosynthesis; D-alanine from L-alanine: step 1/1.</text>
</comment>
<feature type="domain" description="Alanine racemase C-terminal" evidence="10">
    <location>
        <begin position="252"/>
        <end position="379"/>
    </location>
</feature>
<reference evidence="12" key="1">
    <citation type="submission" date="2015-04" db="EMBL/GenBank/DDBJ databases">
        <title>Physiological reanalysis, assessment of diazotrophy, and genome sequences of multiple isolates of Streptomyces thermoautotrophicus.</title>
        <authorList>
            <person name="MacKellar D.C."/>
            <person name="Lieber L."/>
            <person name="Norman J."/>
            <person name="Bolger A."/>
            <person name="Tobin C."/>
            <person name="Murray J.W."/>
            <person name="Chang R."/>
            <person name="Ford T."/>
            <person name="Nguyen P.Q."/>
            <person name="Woodward J."/>
            <person name="Permingeat H."/>
            <person name="Joshi N.S."/>
            <person name="Silver P.A."/>
            <person name="Usadel B."/>
            <person name="Rutherford A.W."/>
            <person name="Friesen M."/>
            <person name="Prell J."/>
        </authorList>
    </citation>
    <scope>NUCLEOTIDE SEQUENCE [LARGE SCALE GENOMIC DNA]</scope>
    <source>
        <strain evidence="12">H1</strain>
    </source>
</reference>
<evidence type="ECO:0000256" key="9">
    <source>
        <dbReference type="PIRSR" id="PIRSR600821-52"/>
    </source>
</evidence>
<dbReference type="SMART" id="SM01005">
    <property type="entry name" value="Ala_racemase_C"/>
    <property type="match status" value="1"/>
</dbReference>
<evidence type="ECO:0000313" key="11">
    <source>
        <dbReference type="EMBL" id="KWX02645.1"/>
    </source>
</evidence>
<evidence type="ECO:0000259" key="10">
    <source>
        <dbReference type="SMART" id="SM01005"/>
    </source>
</evidence>
<keyword evidence="12" id="KW-1185">Reference proteome</keyword>
<dbReference type="NCBIfam" id="TIGR00492">
    <property type="entry name" value="alr"/>
    <property type="match status" value="1"/>
</dbReference>
<dbReference type="PATRIC" id="fig|1469144.10.peg.3960"/>
<dbReference type="FunFam" id="2.40.37.10:FF:000015">
    <property type="entry name" value="Alanine racemase"/>
    <property type="match status" value="1"/>
</dbReference>
<dbReference type="AlphaFoldDB" id="A0A132MXK9"/>
<comment type="cofactor">
    <cofactor evidence="2 7 8">
        <name>pyridoxal 5'-phosphate</name>
        <dbReference type="ChEBI" id="CHEBI:597326"/>
    </cofactor>
</comment>
<evidence type="ECO:0000256" key="8">
    <source>
        <dbReference type="PIRSR" id="PIRSR600821-50"/>
    </source>
</evidence>
<feature type="binding site" evidence="7 9">
    <location>
        <position position="139"/>
    </location>
    <ligand>
        <name>substrate</name>
    </ligand>
</feature>
<dbReference type="FunFam" id="3.20.20.10:FF:000002">
    <property type="entry name" value="Alanine racemase"/>
    <property type="match status" value="1"/>
</dbReference>
<dbReference type="InterPro" id="IPR011079">
    <property type="entry name" value="Ala_racemase_C"/>
</dbReference>
<dbReference type="PANTHER" id="PTHR30511:SF0">
    <property type="entry name" value="ALANINE RACEMASE, CATABOLIC-RELATED"/>
    <property type="match status" value="1"/>
</dbReference>
<evidence type="ECO:0000256" key="6">
    <source>
        <dbReference type="ARBA" id="ARBA00072221"/>
    </source>
</evidence>
<evidence type="ECO:0000256" key="2">
    <source>
        <dbReference type="ARBA" id="ARBA00001933"/>
    </source>
</evidence>
<dbReference type="GO" id="GO:0008784">
    <property type="term" value="F:alanine racemase activity"/>
    <property type="evidence" value="ECO:0007669"/>
    <property type="project" value="UniProtKB-UniRule"/>
</dbReference>
<feature type="modified residue" description="N6-(pyridoxal phosphate)lysine" evidence="7 8">
    <location>
        <position position="41"/>
    </location>
</feature>
<dbReference type="OrthoDB" id="9813814at2"/>
<dbReference type="GO" id="GO:0030632">
    <property type="term" value="P:D-alanine biosynthetic process"/>
    <property type="evidence" value="ECO:0007669"/>
    <property type="project" value="UniProtKB-UniRule"/>
</dbReference>
<organism evidence="11 12">
    <name type="scientific">Carbonactinospora thermoautotrophica</name>
    <dbReference type="NCBI Taxonomy" id="1469144"/>
    <lineage>
        <taxon>Bacteria</taxon>
        <taxon>Bacillati</taxon>
        <taxon>Actinomycetota</taxon>
        <taxon>Actinomycetes</taxon>
        <taxon>Kitasatosporales</taxon>
        <taxon>Carbonactinosporaceae</taxon>
        <taxon>Carbonactinospora</taxon>
    </lineage>
</organism>
<keyword evidence="4 7" id="KW-0663">Pyridoxal phosphate</keyword>
<dbReference type="Gene3D" id="3.20.20.10">
    <property type="entry name" value="Alanine racemase"/>
    <property type="match status" value="1"/>
</dbReference>
<evidence type="ECO:0000256" key="7">
    <source>
        <dbReference type="HAMAP-Rule" id="MF_01201"/>
    </source>
</evidence>
<evidence type="ECO:0000256" key="1">
    <source>
        <dbReference type="ARBA" id="ARBA00000316"/>
    </source>
</evidence>
<keyword evidence="5 7" id="KW-0413">Isomerase</keyword>
<dbReference type="CDD" id="cd00430">
    <property type="entry name" value="PLPDE_III_AR"/>
    <property type="match status" value="1"/>
</dbReference>
<evidence type="ECO:0000256" key="3">
    <source>
        <dbReference type="ARBA" id="ARBA00013089"/>
    </source>
</evidence>
<comment type="caution">
    <text evidence="11">The sequence shown here is derived from an EMBL/GenBank/DDBJ whole genome shotgun (WGS) entry which is preliminary data.</text>
</comment>
<feature type="active site" description="Proton acceptor; specific for D-alanine" evidence="7">
    <location>
        <position position="41"/>
    </location>
</feature>
<dbReference type="PANTHER" id="PTHR30511">
    <property type="entry name" value="ALANINE RACEMASE"/>
    <property type="match status" value="1"/>
</dbReference>
<dbReference type="UniPathway" id="UPA00042">
    <property type="reaction ID" value="UER00497"/>
</dbReference>